<dbReference type="GO" id="GO:0004713">
    <property type="term" value="F:protein tyrosine kinase activity"/>
    <property type="evidence" value="ECO:0007669"/>
    <property type="project" value="TreeGrafter"/>
</dbReference>
<dbReference type="RefSeq" id="WP_161155511.1">
    <property type="nucleotide sequence ID" value="NZ_WEKT01000017.1"/>
</dbReference>
<dbReference type="Gene3D" id="3.40.50.1000">
    <property type="entry name" value="HAD superfamily/HAD-like"/>
    <property type="match status" value="1"/>
</dbReference>
<sequence>MFNTVLFDLDGTLTDPKVGITKSVQYALKRFDIEVNDLDELIPFIGPPLKESFMAFYGLSEEQALQAITYYREYFSQTGILENELYAGIPELLAALKQHKLTLAIATSKPTPFAEKIADHFDFAKYFDVIVGSNLDNTRTSKHEVIEYTLKILNKTAGEAIMIGDRKHDLIGASLSDMPAIGVLYGYGSQEELSKENPYQIVEDVAGLQETLCLLIRQ</sequence>
<dbReference type="AlphaFoldDB" id="A0A7X4LKN7"/>
<dbReference type="InterPro" id="IPR050155">
    <property type="entry name" value="HAD-like_hydrolase_sf"/>
</dbReference>
<dbReference type="Pfam" id="PF13419">
    <property type="entry name" value="HAD_2"/>
    <property type="match status" value="1"/>
</dbReference>
<dbReference type="Proteomes" id="UP000462621">
    <property type="component" value="Unassembled WGS sequence"/>
</dbReference>
<dbReference type="PANTHER" id="PTHR43434">
    <property type="entry name" value="PHOSPHOGLYCOLATE PHOSPHATASE"/>
    <property type="match status" value="1"/>
</dbReference>
<gene>
    <name evidence="1" type="ORF">F9817_11155</name>
</gene>
<dbReference type="CDD" id="cd04302">
    <property type="entry name" value="HAD_5NT"/>
    <property type="match status" value="1"/>
</dbReference>
<dbReference type="InterPro" id="IPR036412">
    <property type="entry name" value="HAD-like_sf"/>
</dbReference>
<evidence type="ECO:0000313" key="1">
    <source>
        <dbReference type="EMBL" id="MZI93750.1"/>
    </source>
</evidence>
<dbReference type="SUPFAM" id="SSF56784">
    <property type="entry name" value="HAD-like"/>
    <property type="match status" value="1"/>
</dbReference>
<dbReference type="SFLD" id="SFLDS00003">
    <property type="entry name" value="Haloacid_Dehalogenase"/>
    <property type="match status" value="1"/>
</dbReference>
<protein>
    <submittedName>
        <fullName evidence="1">HAD hydrolase-like protein</fullName>
    </submittedName>
</protein>
<dbReference type="PANTHER" id="PTHR43434:SF20">
    <property type="entry name" value="5'-NUCLEOTIDASE"/>
    <property type="match status" value="1"/>
</dbReference>
<reference evidence="1 2" key="1">
    <citation type="submission" date="2019-10" db="EMBL/GenBank/DDBJ databases">
        <title>Vibrio sp. nov. isolated from a shrimp pond.</title>
        <authorList>
            <person name="Gomez-Gil B."/>
            <person name="Enciso-Ibarra J."/>
            <person name="Enciso-Ibarra K."/>
            <person name="Bolan-Mejia C."/>
        </authorList>
    </citation>
    <scope>NUCLEOTIDE SEQUENCE [LARGE SCALE GENOMIC DNA]</scope>
    <source>
        <strain evidence="1 2">CAIM 722</strain>
    </source>
</reference>
<dbReference type="InterPro" id="IPR023214">
    <property type="entry name" value="HAD_sf"/>
</dbReference>
<organism evidence="1 2">
    <name type="scientific">Vibrio eleionomae</name>
    <dbReference type="NCBI Taxonomy" id="2653505"/>
    <lineage>
        <taxon>Bacteria</taxon>
        <taxon>Pseudomonadati</taxon>
        <taxon>Pseudomonadota</taxon>
        <taxon>Gammaproteobacteria</taxon>
        <taxon>Vibrionales</taxon>
        <taxon>Vibrionaceae</taxon>
        <taxon>Vibrio</taxon>
    </lineage>
</organism>
<dbReference type="SFLD" id="SFLDG01129">
    <property type="entry name" value="C1.5:_HAD__Beta-PGM__Phosphata"/>
    <property type="match status" value="1"/>
</dbReference>
<evidence type="ECO:0000313" key="2">
    <source>
        <dbReference type="Proteomes" id="UP000462621"/>
    </source>
</evidence>
<dbReference type="InterPro" id="IPR041492">
    <property type="entry name" value="HAD_2"/>
</dbReference>
<dbReference type="GO" id="GO:0016791">
    <property type="term" value="F:phosphatase activity"/>
    <property type="evidence" value="ECO:0007669"/>
    <property type="project" value="UniProtKB-ARBA"/>
</dbReference>
<accession>A0A7X4LKN7</accession>
<comment type="caution">
    <text evidence="1">The sequence shown here is derived from an EMBL/GenBank/DDBJ whole genome shotgun (WGS) entry which is preliminary data.</text>
</comment>
<dbReference type="EMBL" id="WEKT01000017">
    <property type="protein sequence ID" value="MZI93750.1"/>
    <property type="molecule type" value="Genomic_DNA"/>
</dbReference>
<name>A0A7X4LKN7_9VIBR</name>
<dbReference type="InterPro" id="IPR023198">
    <property type="entry name" value="PGP-like_dom2"/>
</dbReference>
<keyword evidence="2" id="KW-1185">Reference proteome</keyword>
<proteinExistence type="predicted"/>
<keyword evidence="1" id="KW-0378">Hydrolase</keyword>
<dbReference type="Gene3D" id="1.10.150.240">
    <property type="entry name" value="Putative phosphatase, domain 2"/>
    <property type="match status" value="1"/>
</dbReference>
<dbReference type="FunFam" id="3.40.50.1000:FF:000022">
    <property type="entry name" value="Phosphoglycolate phosphatase"/>
    <property type="match status" value="1"/>
</dbReference>
<dbReference type="GO" id="GO:0005829">
    <property type="term" value="C:cytosol"/>
    <property type="evidence" value="ECO:0007669"/>
    <property type="project" value="TreeGrafter"/>
</dbReference>